<dbReference type="RefSeq" id="WP_047877878.1">
    <property type="nucleotide sequence ID" value="NZ_LDOT01000005.1"/>
</dbReference>
<proteinExistence type="inferred from homology"/>
<dbReference type="PATRIC" id="fig|1195763.3.peg.1099"/>
<name>A0A0J1H778_9GAMM</name>
<evidence type="ECO:0000256" key="2">
    <source>
        <dbReference type="ARBA" id="ARBA00008441"/>
    </source>
</evidence>
<evidence type="ECO:0000313" key="7">
    <source>
        <dbReference type="EMBL" id="KLV07539.1"/>
    </source>
</evidence>
<dbReference type="NCBIfam" id="NF009391">
    <property type="entry name" value="PRK12750.1"/>
    <property type="match status" value="1"/>
</dbReference>
<comment type="similarity">
    <text evidence="2">Belongs to the CpxP/Spy family.</text>
</comment>
<sequence>MATLKKTLALVIALPLALGSASALAYGGGKHHGGHGGKGACGMHDGKQMFRQLDLSDEQKSQLQEMRKANREAMKSEWAKHHGEMRANHQQMQKLVLADNFDEAAVRSLAEKMTEQQVERRVEMLKHRHDMLNVLTADQKAKYQQLQAERMEKCEARIADKEK</sequence>
<dbReference type="STRING" id="1195763.ABT56_05185"/>
<dbReference type="GO" id="GO:0051082">
    <property type="term" value="F:unfolded protein binding"/>
    <property type="evidence" value="ECO:0007669"/>
    <property type="project" value="TreeGrafter"/>
</dbReference>
<protein>
    <submittedName>
        <fullName evidence="7">Periplasmic repressor CpxP</fullName>
    </submittedName>
</protein>
<evidence type="ECO:0000256" key="1">
    <source>
        <dbReference type="ARBA" id="ARBA00004418"/>
    </source>
</evidence>
<dbReference type="CDD" id="cd09916">
    <property type="entry name" value="CpxP_like"/>
    <property type="match status" value="1"/>
</dbReference>
<dbReference type="OrthoDB" id="6105813at2"/>
<dbReference type="Gene3D" id="1.20.120.1490">
    <property type="match status" value="1"/>
</dbReference>
<dbReference type="EMBL" id="LDOT01000005">
    <property type="protein sequence ID" value="KLV07539.1"/>
    <property type="molecule type" value="Genomic_DNA"/>
</dbReference>
<dbReference type="PIRSF" id="PIRSF034445">
    <property type="entry name" value="CpxP_Spy"/>
    <property type="match status" value="1"/>
</dbReference>
<keyword evidence="8" id="KW-1185">Reference proteome</keyword>
<dbReference type="InterPro" id="IPR052211">
    <property type="entry name" value="Cpx_auxiliary_protein"/>
</dbReference>
<organism evidence="7 8">
    <name type="scientific">Photobacterium aquae</name>
    <dbReference type="NCBI Taxonomy" id="1195763"/>
    <lineage>
        <taxon>Bacteria</taxon>
        <taxon>Pseudomonadati</taxon>
        <taxon>Pseudomonadota</taxon>
        <taxon>Gammaproteobacteria</taxon>
        <taxon>Vibrionales</taxon>
        <taxon>Vibrionaceae</taxon>
        <taxon>Photobacterium</taxon>
    </lineage>
</organism>
<keyword evidence="3 6" id="KW-0732">Signal</keyword>
<evidence type="ECO:0000256" key="6">
    <source>
        <dbReference type="SAM" id="SignalP"/>
    </source>
</evidence>
<dbReference type="PANTHER" id="PTHR38102">
    <property type="entry name" value="PERIPLASMIC CHAPERONE SPY"/>
    <property type="match status" value="1"/>
</dbReference>
<evidence type="ECO:0000313" key="8">
    <source>
        <dbReference type="Proteomes" id="UP000036097"/>
    </source>
</evidence>
<comment type="subcellular location">
    <subcellularLocation>
        <location evidence="1">Periplasm</location>
    </subcellularLocation>
</comment>
<dbReference type="Proteomes" id="UP000036097">
    <property type="component" value="Unassembled WGS sequence"/>
</dbReference>
<evidence type="ECO:0000256" key="5">
    <source>
        <dbReference type="SAM" id="MobiDB-lite"/>
    </source>
</evidence>
<dbReference type="InterPro" id="IPR012899">
    <property type="entry name" value="LTXXQ"/>
</dbReference>
<feature type="signal peptide" evidence="6">
    <location>
        <begin position="1"/>
        <end position="25"/>
    </location>
</feature>
<evidence type="ECO:0000256" key="4">
    <source>
        <dbReference type="ARBA" id="ARBA00022764"/>
    </source>
</evidence>
<comment type="caution">
    <text evidence="7">The sequence shown here is derived from an EMBL/GenBank/DDBJ whole genome shotgun (WGS) entry which is preliminary data.</text>
</comment>
<dbReference type="PANTHER" id="PTHR38102:SF1">
    <property type="entry name" value="PERIPLASMIC CHAPERONE SPY"/>
    <property type="match status" value="1"/>
</dbReference>
<evidence type="ECO:0000256" key="3">
    <source>
        <dbReference type="ARBA" id="ARBA00022729"/>
    </source>
</evidence>
<accession>A0A0J1H778</accession>
<feature type="region of interest" description="Disordered" evidence="5">
    <location>
        <begin position="65"/>
        <end position="84"/>
    </location>
</feature>
<keyword evidence="4" id="KW-0574">Periplasm</keyword>
<gene>
    <name evidence="7" type="primary">cpxP</name>
    <name evidence="7" type="ORF">ABT56_05185</name>
</gene>
<dbReference type="AlphaFoldDB" id="A0A0J1H778"/>
<dbReference type="GO" id="GO:0030288">
    <property type="term" value="C:outer membrane-bounded periplasmic space"/>
    <property type="evidence" value="ECO:0007669"/>
    <property type="project" value="TreeGrafter"/>
</dbReference>
<reference evidence="7 8" key="1">
    <citation type="submission" date="2015-05" db="EMBL/GenBank/DDBJ databases">
        <title>Photobacterium galathea sp. nov.</title>
        <authorList>
            <person name="Machado H."/>
            <person name="Gram L."/>
        </authorList>
    </citation>
    <scope>NUCLEOTIDE SEQUENCE [LARGE SCALE GENOMIC DNA]</scope>
    <source>
        <strain evidence="7 8">CGMCC 1.12159</strain>
    </source>
</reference>
<feature type="chain" id="PRO_5005252226" evidence="6">
    <location>
        <begin position="26"/>
        <end position="163"/>
    </location>
</feature>
<dbReference type="Pfam" id="PF07813">
    <property type="entry name" value="LTXXQ"/>
    <property type="match status" value="1"/>
</dbReference>